<organism evidence="2">
    <name type="scientific">freshwater metagenome</name>
    <dbReference type="NCBI Taxonomy" id="449393"/>
    <lineage>
        <taxon>unclassified sequences</taxon>
        <taxon>metagenomes</taxon>
        <taxon>ecological metagenomes</taxon>
    </lineage>
</organism>
<evidence type="ECO:0000313" key="4">
    <source>
        <dbReference type="EMBL" id="CAB5077059.1"/>
    </source>
</evidence>
<reference evidence="2" key="1">
    <citation type="submission" date="2020-05" db="EMBL/GenBank/DDBJ databases">
        <authorList>
            <person name="Chiriac C."/>
            <person name="Salcher M."/>
            <person name="Ghai R."/>
            <person name="Kavagutti S V."/>
        </authorList>
    </citation>
    <scope>NUCLEOTIDE SEQUENCE</scope>
</reference>
<gene>
    <name evidence="1" type="ORF">UFOPK2342_01229</name>
    <name evidence="2" type="ORF">UFOPK2423_00807</name>
    <name evidence="3" type="ORF">UFOPK3266_00479</name>
    <name evidence="4" type="ORF">UFOPK4367_01140</name>
</gene>
<dbReference type="EMBL" id="CAFBRC010000083">
    <property type="protein sequence ID" value="CAB5077059.1"/>
    <property type="molecule type" value="Genomic_DNA"/>
</dbReference>
<dbReference type="InterPro" id="IPR002696">
    <property type="entry name" value="Membr_insert_effic_factor_YidD"/>
</dbReference>
<sequence>MKSLARTIAISPLRFYQKFISPGLAPRCKYYPSCSSYAITAISTYGLRGVGMALWRLLRCNPWSAGGVDYVTPKETQETAFKRAINREGAHGLHS</sequence>
<dbReference type="EMBL" id="CAEZXB010000027">
    <property type="protein sequence ID" value="CAB4681924.1"/>
    <property type="molecule type" value="Genomic_DNA"/>
</dbReference>
<dbReference type="SMART" id="SM01234">
    <property type="entry name" value="Haemolytic"/>
    <property type="match status" value="1"/>
</dbReference>
<protein>
    <submittedName>
        <fullName evidence="2">Unannotated protein</fullName>
    </submittedName>
</protein>
<dbReference type="Pfam" id="PF01809">
    <property type="entry name" value="YidD"/>
    <property type="match status" value="1"/>
</dbReference>
<evidence type="ECO:0000313" key="1">
    <source>
        <dbReference type="EMBL" id="CAB4681924.1"/>
    </source>
</evidence>
<dbReference type="HAMAP" id="MF_00386">
    <property type="entry name" value="UPF0161_YidD"/>
    <property type="match status" value="1"/>
</dbReference>
<accession>A0A6J6P5Y7</accession>
<dbReference type="EMBL" id="CAFBAA010000008">
    <property type="protein sequence ID" value="CAB4841815.1"/>
    <property type="molecule type" value="Genomic_DNA"/>
</dbReference>
<evidence type="ECO:0000313" key="3">
    <source>
        <dbReference type="EMBL" id="CAB4841815.1"/>
    </source>
</evidence>
<dbReference type="PANTHER" id="PTHR33383:SF1">
    <property type="entry name" value="MEMBRANE PROTEIN INSERTION EFFICIENCY FACTOR-RELATED"/>
    <property type="match status" value="1"/>
</dbReference>
<dbReference type="AlphaFoldDB" id="A0A6J6P5Y7"/>
<name>A0A6J6P5Y7_9ZZZZ</name>
<evidence type="ECO:0000313" key="2">
    <source>
        <dbReference type="EMBL" id="CAB4694870.1"/>
    </source>
</evidence>
<dbReference type="EMBL" id="CAEZXN010000015">
    <property type="protein sequence ID" value="CAB4694870.1"/>
    <property type="molecule type" value="Genomic_DNA"/>
</dbReference>
<dbReference type="PANTHER" id="PTHR33383">
    <property type="entry name" value="MEMBRANE PROTEIN INSERTION EFFICIENCY FACTOR-RELATED"/>
    <property type="match status" value="1"/>
</dbReference>
<dbReference type="NCBIfam" id="TIGR00278">
    <property type="entry name" value="membrane protein insertion efficiency factor YidD"/>
    <property type="match status" value="1"/>
</dbReference>
<proteinExistence type="inferred from homology"/>